<evidence type="ECO:0000256" key="1">
    <source>
        <dbReference type="ARBA" id="ARBA00004196"/>
    </source>
</evidence>
<sequence>MRVLWLALGLIAAAIPAARADSALLDEIIARGTLKVGMTGDYKPFSEKSKTSGAYEGLDVDMAEALAKALGVKLEIVPTAWGKMLADLEAGAFDIAVGGVSITLDRQKKAYFSTPLLRDGKTPIARCVDKERFAEIKDIDKPEVRVVVNPGGTNERFARANIKTAPIRVHPDNTTIFDEIVQGRADVMITDAVETRLQQKLRPELCALHPDKPFDFSEKAYMMRRDYALKLFVDQWLHQMREMGAYAKLFSKWVE</sequence>
<evidence type="ECO:0000256" key="4">
    <source>
        <dbReference type="RuleBase" id="RU003744"/>
    </source>
</evidence>
<gene>
    <name evidence="7" type="ORF">A4S15_14110</name>
</gene>
<proteinExistence type="inferred from homology"/>
<evidence type="ECO:0000256" key="3">
    <source>
        <dbReference type="ARBA" id="ARBA00022729"/>
    </source>
</evidence>
<dbReference type="AlphaFoldDB" id="A0A1W9HRF5"/>
<evidence type="ECO:0000313" key="8">
    <source>
        <dbReference type="Proteomes" id="UP000192872"/>
    </source>
</evidence>
<comment type="similarity">
    <text evidence="2 4">Belongs to the bacterial solute-binding protein 3 family.</text>
</comment>
<dbReference type="GO" id="GO:0016836">
    <property type="term" value="F:hydro-lyase activity"/>
    <property type="evidence" value="ECO:0007669"/>
    <property type="project" value="InterPro"/>
</dbReference>
<dbReference type="PANTHER" id="PTHR35936:SF19">
    <property type="entry name" value="AMINO-ACID-BINDING PROTEIN YXEM-RELATED"/>
    <property type="match status" value="1"/>
</dbReference>
<dbReference type="GO" id="GO:0030313">
    <property type="term" value="C:cell envelope"/>
    <property type="evidence" value="ECO:0007669"/>
    <property type="project" value="UniProtKB-SubCell"/>
</dbReference>
<dbReference type="CDD" id="cd01069">
    <property type="entry name" value="PBP2_PheC"/>
    <property type="match status" value="1"/>
</dbReference>
<dbReference type="STRING" id="1827387.A4S15_14110"/>
<comment type="caution">
    <text evidence="7">The sequence shown here is derived from an EMBL/GenBank/DDBJ whole genome shotgun (WGS) entry which is preliminary data.</text>
</comment>
<dbReference type="RefSeq" id="WP_376801441.1">
    <property type="nucleotide sequence ID" value="NZ_DBNB01000021.1"/>
</dbReference>
<dbReference type="InterPro" id="IPR001638">
    <property type="entry name" value="Solute-binding_3/MltF_N"/>
</dbReference>
<evidence type="ECO:0000259" key="6">
    <source>
        <dbReference type="SMART" id="SM00062"/>
    </source>
</evidence>
<evidence type="ECO:0000256" key="2">
    <source>
        <dbReference type="ARBA" id="ARBA00010333"/>
    </source>
</evidence>
<accession>A0A1W9HRF5</accession>
<feature type="signal peptide" evidence="5">
    <location>
        <begin position="1"/>
        <end position="20"/>
    </location>
</feature>
<evidence type="ECO:0000256" key="5">
    <source>
        <dbReference type="SAM" id="SignalP"/>
    </source>
</evidence>
<dbReference type="PROSITE" id="PS01039">
    <property type="entry name" value="SBP_BACTERIAL_3"/>
    <property type="match status" value="1"/>
</dbReference>
<dbReference type="Pfam" id="PF00497">
    <property type="entry name" value="SBP_bac_3"/>
    <property type="match status" value="1"/>
</dbReference>
<dbReference type="Proteomes" id="UP000192872">
    <property type="component" value="Unassembled WGS sequence"/>
</dbReference>
<dbReference type="InterPro" id="IPR037298">
    <property type="entry name" value="PheC_PBP2"/>
</dbReference>
<keyword evidence="3 5" id="KW-0732">Signal</keyword>
<dbReference type="SUPFAM" id="SSF53850">
    <property type="entry name" value="Periplasmic binding protein-like II"/>
    <property type="match status" value="1"/>
</dbReference>
<feature type="chain" id="PRO_5013004065" evidence="5">
    <location>
        <begin position="21"/>
        <end position="255"/>
    </location>
</feature>
<evidence type="ECO:0000313" key="7">
    <source>
        <dbReference type="EMBL" id="OQW49852.1"/>
    </source>
</evidence>
<organism evidence="7 8">
    <name type="scientific">Candidatus Raskinella chloraquaticus</name>
    <dbReference type="NCBI Taxonomy" id="1951219"/>
    <lineage>
        <taxon>Bacteria</taxon>
        <taxon>Pseudomonadati</taxon>
        <taxon>Pseudomonadota</taxon>
        <taxon>Alphaproteobacteria</taxon>
        <taxon>Hyphomicrobiales</taxon>
        <taxon>Phreatobacteraceae</taxon>
        <taxon>Candidatus Raskinella</taxon>
    </lineage>
</organism>
<dbReference type="EMBL" id="LWDL01000030">
    <property type="protein sequence ID" value="OQW49852.1"/>
    <property type="molecule type" value="Genomic_DNA"/>
</dbReference>
<dbReference type="Gene3D" id="3.40.190.10">
    <property type="entry name" value="Periplasmic binding protein-like II"/>
    <property type="match status" value="2"/>
</dbReference>
<feature type="domain" description="Solute-binding protein family 3/N-terminal" evidence="6">
    <location>
        <begin position="33"/>
        <end position="255"/>
    </location>
</feature>
<comment type="subcellular location">
    <subcellularLocation>
        <location evidence="1">Cell envelope</location>
    </subcellularLocation>
</comment>
<dbReference type="PANTHER" id="PTHR35936">
    <property type="entry name" value="MEMBRANE-BOUND LYTIC MUREIN TRANSGLYCOSYLASE F"/>
    <property type="match status" value="1"/>
</dbReference>
<protein>
    <submittedName>
        <fullName evidence="7">Amino acid ABC transporter</fullName>
    </submittedName>
</protein>
<dbReference type="SMART" id="SM00062">
    <property type="entry name" value="PBPb"/>
    <property type="match status" value="1"/>
</dbReference>
<name>A0A1W9HRF5_9HYPH</name>
<dbReference type="InterPro" id="IPR018313">
    <property type="entry name" value="SBP_3_CS"/>
</dbReference>
<reference evidence="7 8" key="1">
    <citation type="journal article" date="2017" name="Water Res.">
        <title>Comammox in drinking water systems.</title>
        <authorList>
            <person name="Wang Y."/>
            <person name="Ma L."/>
            <person name="Mao Y."/>
            <person name="Jiang X."/>
            <person name="Xia Y."/>
            <person name="Yu K."/>
            <person name="Li B."/>
            <person name="Zhang T."/>
        </authorList>
    </citation>
    <scope>NUCLEOTIDE SEQUENCE [LARGE SCALE GENOMIC DNA]</scope>
    <source>
        <strain evidence="7">SG_bin8</strain>
    </source>
</reference>